<dbReference type="EMBL" id="BSDZ01000004">
    <property type="protein sequence ID" value="GLI59495.1"/>
    <property type="molecule type" value="Genomic_DNA"/>
</dbReference>
<dbReference type="PANTHER" id="PTHR12609">
    <property type="entry name" value="MICROTUBULE ASSOCIATED PROTEIN XMAP215"/>
    <property type="match status" value="1"/>
</dbReference>
<comment type="subcellular location">
    <subcellularLocation>
        <location evidence="1">Cytoplasm</location>
        <location evidence="1">Cytoskeleton</location>
    </subcellularLocation>
</comment>
<organism evidence="6 7">
    <name type="scientific">Volvox africanus</name>
    <dbReference type="NCBI Taxonomy" id="51714"/>
    <lineage>
        <taxon>Eukaryota</taxon>
        <taxon>Viridiplantae</taxon>
        <taxon>Chlorophyta</taxon>
        <taxon>core chlorophytes</taxon>
        <taxon>Chlorophyceae</taxon>
        <taxon>CS clade</taxon>
        <taxon>Chlamydomonadales</taxon>
        <taxon>Volvocaceae</taxon>
        <taxon>Volvox</taxon>
    </lineage>
</organism>
<dbReference type="InterPro" id="IPR045110">
    <property type="entry name" value="XMAP215"/>
</dbReference>
<feature type="domain" description="TOG" evidence="5">
    <location>
        <begin position="283"/>
        <end position="519"/>
    </location>
</feature>
<protein>
    <recommendedName>
        <fullName evidence="5">TOG domain-containing protein</fullName>
    </recommendedName>
</protein>
<evidence type="ECO:0000256" key="4">
    <source>
        <dbReference type="SAM" id="MobiDB-lite"/>
    </source>
</evidence>
<feature type="compositionally biased region" description="Gly residues" evidence="4">
    <location>
        <begin position="1533"/>
        <end position="1543"/>
    </location>
</feature>
<dbReference type="Proteomes" id="UP001165090">
    <property type="component" value="Unassembled WGS sequence"/>
</dbReference>
<evidence type="ECO:0000256" key="3">
    <source>
        <dbReference type="ARBA" id="ARBA00023212"/>
    </source>
</evidence>
<reference evidence="6 7" key="1">
    <citation type="journal article" date="2023" name="IScience">
        <title>Expanded male sex-determining region conserved during the evolution of homothallism in the green alga Volvox.</title>
        <authorList>
            <person name="Yamamoto K."/>
            <person name="Matsuzaki R."/>
            <person name="Mahakham W."/>
            <person name="Heman W."/>
            <person name="Sekimoto H."/>
            <person name="Kawachi M."/>
            <person name="Minakuchi Y."/>
            <person name="Toyoda A."/>
            <person name="Nozaki H."/>
        </authorList>
    </citation>
    <scope>NUCLEOTIDE SEQUENCE [LARGE SCALE GENOMIC DNA]</scope>
    <source>
        <strain evidence="6 7">NIES-4468</strain>
    </source>
</reference>
<feature type="compositionally biased region" description="Basic residues" evidence="4">
    <location>
        <begin position="235"/>
        <end position="244"/>
    </location>
</feature>
<sequence length="2291" mass="242612">MSDDKDVRELAEAKKLPLPERIAHSNWKARVAAYEDISASCREIYDDADPRLSEFAPLFPKAVTESNAAAIDKALDALNAFLAKATEQHASRICEKTCGNIVAKCLSARTSTLTRVLDTTLLFIELEQADKVMEALVSGLSNKNPKVVVAALELMYHGLNLFGHRVVPPQPIMKALPSLFDSKDGKAREKVKDIVVELARWLGPDAVRAMLFDKMRDVMRDDINRHMEGLELSRKPPRLTRKQQAKAADPREQAALGNGATSNGGAAAAAAEDEPPPEADPYDFVDPKKILPELKSDNFWDKLEEKKWTERRDAVLLVKGLADTPRIASGDYGDLMRELRKLISKDSNVVVVAESINCCGLLAKGLRKEYAPWARNLAAPLLEKFKEKNSNVGNAVTGALTFMHRYCWSLTEVIEDFTEAMGHANPKVKEDTYKWLAGAIDQEPKANLKQLVAPLMGAAAKGAEEALPALREAAMGFMAAFTVRFGNTAILEKFGAKLDDARKKKLQDMVAEAMGSSSTTSKTAHPAATTQTPTPAAVPAAKTPGPALNLKSSRLGSSARPSGAVKPAAGGSGSGTGGSSAPAGAGGGRKIAGGGDGDDDSSLAAGTLSRDQAVAALTDLLGEATVKELQDDQWKVRLDAMERLVAFVGESGVAASNGSTLIQAVAHVPGWGEKNFQVMAKVLEALRVSAAGCPTFSKRDAFVCIGGIIDKVADLKLKQPSFDTLTSFAEVLGPQYVVTQLHKKSASHKNPKVQSESINWIARAILEFGLAGMDVRALLDWAKEDLGSANAGVRNSAIQLLGVMYRFLGPALGDMIRADVKPALMTAIDGEFAKNSDLPKPEPSRVSRVAVSARGGAGGAKGGTKGGTGGVAGAASSGSAAGGGFDPDDLLPRTDISGQITLELITQLGSSNWKERKAGLDAIEMILTQAGNRIQPQTGDLLPELKKRMADSNKNLTTQALTVLGRIAKAMGRAIDRQGRPLLASAIKNITDQKQTVRSAVTEMLDAWVGVTSASCVMPDVMDFYISSKITADGKAETLKWMTSLVSGGKVSDCVSDTLRAAAMGSADKAAEVRDAASKLMTILVETTGAAELGALVQSLDAASRKPAIEAISKVTGGPVPLAAATFSAVPTMSSAKPSATSATRSSKDLLRSSTSSISRPGTASSTGSRPGTAKASGVGKSTLGSSIGALAAADAGPLLMPDNRKEDRAKKGRFRPAKLQIMPDEAQTLEAEFSPMMNPALRAAAFNKDFKKHCEAADMVTKALPAVYDEVIAVVDLLFRWSTLRILESNTASLVKVLEMLKLLLDLMVERGYRLSEYEAKLILPALVEKSGHNQDKLKAEHRELLKRFAQVHPPIKVVAYVKDGLESKNSKTRVVCLDEIAAMVERTGPVVYRNSSGASTRPASGSAPNDSLMAAVARLVAERDTAVRAACLGVMEVLYCIEGPAVWDYVGRLTDQQKSLIEERIKAVANRLARAGTQPGFKAAEYGLQVQQQDDPMVVSPPATNNNTPRRPPSPMRRSGIGLGVAPSNNGGVGSPVGRGGLMDNLPARTAAASTAVPVAAAPARSESPPPAPKVPDAVSYDVRRMNSPLMGRFGSFNLTSAPMNGGDSTVLTSLEGPDEEGTLRNWVIMHDRLQGEDWEGATQAMKLLCYSYMELDKHNPHVVALLMDPRNADELVHLLSQRIEQSLSDAAASTMCLPGGPTYNARACKYSVNSLMNLCNVTSLTASLTDSALRRLCSVLIACLIDGRLRQVPDGDGLLKAVNMLIMKLLEHANRAGLFGGFIHCLRAPNPRIYEMVHPATAGPDGSAAEMLLRWNDMVVKCLIKMTKQLGNLMPNLNVGDVLVHIHRYMQDLGTEEVRRRSSIEDKPLRMVKTMLHELCKHRGYEIYKDVEAMPDVTESMEEMVMLPYIRLNLETLQRAGANLPGAAAAASLMAAAAAPRPAVAPNADVASTSASLSATVSRTRSIPPAIPAATAGAPGVISKPVGAPATVEPAPKQPQQPQVLAPLSTNAMPPLNASAVAQKLSSSASVPVAPPVAAPVPGLPAVAPIAAPAPSSSAATAPGSHVSPLSLEPSSREFKRPAMDEGEARGILATIFKRIGDKAQSQQALVDLHHFIEANPSNDVVNQMLNQVSPYFRQFLQRGLNKVRLQLQHAAAAAATTQEQPSGSPGNAAGKISDGGGGTSGSSWGTPDGDSSASLPSRMTIAEKLAASEARPHSPASPGRSRGVGNLDELRNRMNSLSTNLHDLPVRNSASISVPGGVAQDLLDLQERMKKIQSISAAAGPGI</sequence>
<feature type="domain" description="TOG" evidence="5">
    <location>
        <begin position="889"/>
        <end position="1121"/>
    </location>
</feature>
<feature type="region of interest" description="Disordered" evidence="4">
    <location>
        <begin position="1498"/>
        <end position="1547"/>
    </location>
</feature>
<feature type="region of interest" description="Disordered" evidence="4">
    <location>
        <begin position="1131"/>
        <end position="1180"/>
    </location>
</feature>
<feature type="compositionally biased region" description="Low complexity" evidence="4">
    <location>
        <begin position="1502"/>
        <end position="1511"/>
    </location>
</feature>
<keyword evidence="3" id="KW-0206">Cytoskeleton</keyword>
<feature type="region of interest" description="Disordered" evidence="4">
    <location>
        <begin position="228"/>
        <end position="285"/>
    </location>
</feature>
<evidence type="ECO:0000259" key="5">
    <source>
        <dbReference type="SMART" id="SM01349"/>
    </source>
</evidence>
<feature type="domain" description="TOG" evidence="5">
    <location>
        <begin position="4"/>
        <end position="236"/>
    </location>
</feature>
<name>A0ABQ5RPN2_9CHLO</name>
<dbReference type="InterPro" id="IPR016024">
    <property type="entry name" value="ARM-type_fold"/>
</dbReference>
<accession>A0ABQ5RPN2</accession>
<dbReference type="Gene3D" id="1.25.10.10">
    <property type="entry name" value="Leucine-rich Repeat Variant"/>
    <property type="match status" value="5"/>
</dbReference>
<evidence type="ECO:0000313" key="6">
    <source>
        <dbReference type="EMBL" id="GLI59495.1"/>
    </source>
</evidence>
<feature type="domain" description="TOG" evidence="5">
    <location>
        <begin position="607"/>
        <end position="841"/>
    </location>
</feature>
<feature type="domain" description="TOG" evidence="5">
    <location>
        <begin position="1225"/>
        <end position="1476"/>
    </location>
</feature>
<dbReference type="SMART" id="SM01349">
    <property type="entry name" value="TOG"/>
    <property type="match status" value="5"/>
</dbReference>
<feature type="compositionally biased region" description="Low complexity" evidence="4">
    <location>
        <begin position="523"/>
        <end position="547"/>
    </location>
</feature>
<proteinExistence type="predicted"/>
<evidence type="ECO:0000256" key="1">
    <source>
        <dbReference type="ARBA" id="ARBA00004245"/>
    </source>
</evidence>
<dbReference type="InterPro" id="IPR011989">
    <property type="entry name" value="ARM-like"/>
</dbReference>
<feature type="compositionally biased region" description="Low complexity" evidence="4">
    <location>
        <begin position="2189"/>
        <end position="2200"/>
    </location>
</feature>
<feature type="region of interest" description="Disordered" evidence="4">
    <location>
        <begin position="509"/>
        <end position="604"/>
    </location>
</feature>
<dbReference type="Pfam" id="PF21041">
    <property type="entry name" value="XMAP215_CLASP_TOG"/>
    <property type="match status" value="2"/>
</dbReference>
<keyword evidence="2" id="KW-0963">Cytoplasm</keyword>
<feature type="compositionally biased region" description="Polar residues" evidence="4">
    <location>
        <begin position="2164"/>
        <end position="2173"/>
    </location>
</feature>
<dbReference type="SUPFAM" id="SSF48371">
    <property type="entry name" value="ARM repeat"/>
    <property type="match status" value="2"/>
</dbReference>
<feature type="compositionally biased region" description="Low complexity" evidence="4">
    <location>
        <begin position="2056"/>
        <end position="2068"/>
    </location>
</feature>
<evidence type="ECO:0000256" key="2">
    <source>
        <dbReference type="ARBA" id="ARBA00022490"/>
    </source>
</evidence>
<comment type="caution">
    <text evidence="6">The sequence shown here is derived from an EMBL/GenBank/DDBJ whole genome shotgun (WGS) entry which is preliminary data.</text>
</comment>
<keyword evidence="7" id="KW-1185">Reference proteome</keyword>
<feature type="region of interest" description="Disordered" evidence="4">
    <location>
        <begin position="2162"/>
        <end position="2235"/>
    </location>
</feature>
<gene>
    <name evidence="6" type="ORF">VaNZ11_001329</name>
</gene>
<dbReference type="InterPro" id="IPR034085">
    <property type="entry name" value="TOG"/>
</dbReference>
<feature type="region of interest" description="Disordered" evidence="4">
    <location>
        <begin position="852"/>
        <end position="888"/>
    </location>
</feature>
<feature type="compositionally biased region" description="Acidic residues" evidence="4">
    <location>
        <begin position="271"/>
        <end position="283"/>
    </location>
</feature>
<feature type="compositionally biased region" description="Polar residues" evidence="4">
    <location>
        <begin position="550"/>
        <end position="560"/>
    </location>
</feature>
<feature type="compositionally biased region" description="Polar residues" evidence="4">
    <location>
        <begin position="1131"/>
        <end position="1143"/>
    </location>
</feature>
<feature type="compositionally biased region" description="Low complexity" evidence="4">
    <location>
        <begin position="1152"/>
        <end position="1167"/>
    </location>
</feature>
<dbReference type="InterPro" id="IPR048491">
    <property type="entry name" value="XMAP215_CLASP_TOG"/>
</dbReference>
<feature type="region of interest" description="Disordered" evidence="4">
    <location>
        <begin position="2056"/>
        <end position="2087"/>
    </location>
</feature>
<feature type="compositionally biased region" description="Gly residues" evidence="4">
    <location>
        <begin position="570"/>
        <end position="595"/>
    </location>
</feature>
<feature type="compositionally biased region" description="Basic and acidic residues" evidence="4">
    <location>
        <begin position="2078"/>
        <end position="2087"/>
    </location>
</feature>
<evidence type="ECO:0000313" key="7">
    <source>
        <dbReference type="Proteomes" id="UP001165090"/>
    </source>
</evidence>
<feature type="compositionally biased region" description="Gly residues" evidence="4">
    <location>
        <begin position="855"/>
        <end position="872"/>
    </location>
</feature>